<accession>A0A3N2CXA7</accession>
<feature type="coiled-coil region" evidence="1">
    <location>
        <begin position="213"/>
        <end position="303"/>
    </location>
</feature>
<name>A0A3N2CXA7_9ACTN</name>
<evidence type="ECO:0000313" key="3">
    <source>
        <dbReference type="EMBL" id="ROR92068.1"/>
    </source>
</evidence>
<sequence>MARADEPEEPTTTAGLAAVADDLYAGHVEQFVPRRDAAVRAAKQAGEPALARDVGRLRKPSVAAWAVNLLVRVEAEQIDQVLAVAASLRSAAEALDGDELRALTRQRRQLTAALATTARSRARDEGTRLSEAVVEQVEDVLTAAMLDPVAAQVVLTGRLVRSFTSTGVSDLDVASVVAVPDALGVRATPREPEGDADPAPPTLTLVPDDGRARREAEEALEQATEELDAARAEHDEVAASVSRLDARRLQLQGEAEELRRRLAEFEDEVDRCDEEREESQEALDDARAVLDEAVREEERARTALDDLGPA</sequence>
<dbReference type="Gene3D" id="1.20.1270.60">
    <property type="entry name" value="Arfaptin homology (AH) domain/BAR domain"/>
    <property type="match status" value="1"/>
</dbReference>
<comment type="caution">
    <text evidence="3">The sequence shown here is derived from an EMBL/GenBank/DDBJ whole genome shotgun (WGS) entry which is preliminary data.</text>
</comment>
<dbReference type="Proteomes" id="UP000281738">
    <property type="component" value="Unassembled WGS sequence"/>
</dbReference>
<protein>
    <submittedName>
        <fullName evidence="3">Uncharacterized protein</fullName>
    </submittedName>
</protein>
<evidence type="ECO:0000256" key="1">
    <source>
        <dbReference type="SAM" id="Coils"/>
    </source>
</evidence>
<proteinExistence type="predicted"/>
<dbReference type="EMBL" id="RKHO01000001">
    <property type="protein sequence ID" value="ROR92068.1"/>
    <property type="molecule type" value="Genomic_DNA"/>
</dbReference>
<gene>
    <name evidence="3" type="ORF">EDD33_2952</name>
</gene>
<dbReference type="OrthoDB" id="3541690at2"/>
<organism evidence="3 4">
    <name type="scientific">Nocardioides aurantiacus</name>
    <dbReference type="NCBI Taxonomy" id="86796"/>
    <lineage>
        <taxon>Bacteria</taxon>
        <taxon>Bacillati</taxon>
        <taxon>Actinomycetota</taxon>
        <taxon>Actinomycetes</taxon>
        <taxon>Propionibacteriales</taxon>
        <taxon>Nocardioidaceae</taxon>
        <taxon>Nocardioides</taxon>
    </lineage>
</organism>
<dbReference type="AlphaFoldDB" id="A0A3N2CXA7"/>
<keyword evidence="1" id="KW-0175">Coiled coil</keyword>
<evidence type="ECO:0000313" key="4">
    <source>
        <dbReference type="Proteomes" id="UP000281738"/>
    </source>
</evidence>
<keyword evidence="4" id="KW-1185">Reference proteome</keyword>
<dbReference type="InterPro" id="IPR027267">
    <property type="entry name" value="AH/BAR_dom_sf"/>
</dbReference>
<reference evidence="3 4" key="1">
    <citation type="submission" date="2018-11" db="EMBL/GenBank/DDBJ databases">
        <title>Sequencing the genomes of 1000 actinobacteria strains.</title>
        <authorList>
            <person name="Klenk H.-P."/>
        </authorList>
    </citation>
    <scope>NUCLEOTIDE SEQUENCE [LARGE SCALE GENOMIC DNA]</scope>
    <source>
        <strain evidence="3 4">DSM 12652</strain>
    </source>
</reference>
<dbReference type="RefSeq" id="WP_123391682.1">
    <property type="nucleotide sequence ID" value="NZ_RKHO01000001.1"/>
</dbReference>
<feature type="region of interest" description="Disordered" evidence="2">
    <location>
        <begin position="187"/>
        <end position="209"/>
    </location>
</feature>
<evidence type="ECO:0000256" key="2">
    <source>
        <dbReference type="SAM" id="MobiDB-lite"/>
    </source>
</evidence>